<evidence type="ECO:0000313" key="11">
    <source>
        <dbReference type="Proteomes" id="UP000192917"/>
    </source>
</evidence>
<keyword evidence="7 8" id="KW-0472">Membrane</keyword>
<dbReference type="PANTHER" id="PTHR30294">
    <property type="entry name" value="MEMBRANE COMPONENT OF ABC TRANSPORTER YHHJ-RELATED"/>
    <property type="match status" value="1"/>
</dbReference>
<keyword evidence="4" id="KW-1003">Cell membrane</keyword>
<accession>A0A1Y6CF63</accession>
<evidence type="ECO:0000256" key="5">
    <source>
        <dbReference type="ARBA" id="ARBA00022692"/>
    </source>
</evidence>
<evidence type="ECO:0000256" key="4">
    <source>
        <dbReference type="ARBA" id="ARBA00022475"/>
    </source>
</evidence>
<feature type="transmembrane region" description="Helical" evidence="8">
    <location>
        <begin position="257"/>
        <end position="281"/>
    </location>
</feature>
<feature type="transmembrane region" description="Helical" evidence="8">
    <location>
        <begin position="175"/>
        <end position="200"/>
    </location>
</feature>
<dbReference type="STRING" id="560819.SAMN05428998_12312"/>
<protein>
    <submittedName>
        <fullName evidence="10">ABC-2 type transport system permease protein</fullName>
    </submittedName>
</protein>
<dbReference type="RefSeq" id="WP_085124950.1">
    <property type="nucleotide sequence ID" value="NZ_FWZX01000023.1"/>
</dbReference>
<dbReference type="InterPro" id="IPR013525">
    <property type="entry name" value="ABC2_TM"/>
</dbReference>
<feature type="domain" description="ABC transmembrane type-2" evidence="9">
    <location>
        <begin position="130"/>
        <end position="370"/>
    </location>
</feature>
<proteinExistence type="inferred from homology"/>
<keyword evidence="3" id="KW-0813">Transport</keyword>
<dbReference type="GO" id="GO:0140359">
    <property type="term" value="F:ABC-type transporter activity"/>
    <property type="evidence" value="ECO:0007669"/>
    <property type="project" value="InterPro"/>
</dbReference>
<gene>
    <name evidence="10" type="ORF">SAMN05428998_12312</name>
</gene>
<evidence type="ECO:0000256" key="3">
    <source>
        <dbReference type="ARBA" id="ARBA00022448"/>
    </source>
</evidence>
<dbReference type="GO" id="GO:0005886">
    <property type="term" value="C:plasma membrane"/>
    <property type="evidence" value="ECO:0007669"/>
    <property type="project" value="UniProtKB-SubCell"/>
</dbReference>
<dbReference type="InterPro" id="IPR047817">
    <property type="entry name" value="ABC2_TM_bact-type"/>
</dbReference>
<dbReference type="EMBL" id="FWZX01000023">
    <property type="protein sequence ID" value="SMF60071.1"/>
    <property type="molecule type" value="Genomic_DNA"/>
</dbReference>
<evidence type="ECO:0000313" key="10">
    <source>
        <dbReference type="EMBL" id="SMF60071.1"/>
    </source>
</evidence>
<feature type="transmembrane region" description="Helical" evidence="8">
    <location>
        <begin position="345"/>
        <end position="365"/>
    </location>
</feature>
<dbReference type="Gene3D" id="3.40.1710.10">
    <property type="entry name" value="abc type-2 transporter like domain"/>
    <property type="match status" value="1"/>
</dbReference>
<comment type="subcellular location">
    <subcellularLocation>
        <location evidence="1">Cell membrane</location>
        <topology evidence="1">Multi-pass membrane protein</topology>
    </subcellularLocation>
</comment>
<keyword evidence="6 8" id="KW-1133">Transmembrane helix</keyword>
<feature type="transmembrane region" description="Helical" evidence="8">
    <location>
        <begin position="221"/>
        <end position="245"/>
    </location>
</feature>
<dbReference type="Pfam" id="PF12698">
    <property type="entry name" value="ABC2_membrane_3"/>
    <property type="match status" value="1"/>
</dbReference>
<dbReference type="Proteomes" id="UP000192917">
    <property type="component" value="Unassembled WGS sequence"/>
</dbReference>
<evidence type="ECO:0000259" key="9">
    <source>
        <dbReference type="PROSITE" id="PS51012"/>
    </source>
</evidence>
<name>A0A1Y6CF63_9PROT</name>
<dbReference type="InterPro" id="IPR051449">
    <property type="entry name" value="ABC-2_transporter_component"/>
</dbReference>
<comment type="similarity">
    <text evidence="2">Belongs to the ABC-2 integral membrane protein family.</text>
</comment>
<evidence type="ECO:0000256" key="7">
    <source>
        <dbReference type="ARBA" id="ARBA00023136"/>
    </source>
</evidence>
<evidence type="ECO:0000256" key="6">
    <source>
        <dbReference type="ARBA" id="ARBA00022989"/>
    </source>
</evidence>
<evidence type="ECO:0000256" key="8">
    <source>
        <dbReference type="SAM" id="Phobius"/>
    </source>
</evidence>
<keyword evidence="5 8" id="KW-0812">Transmembrane</keyword>
<evidence type="ECO:0000256" key="2">
    <source>
        <dbReference type="ARBA" id="ARBA00007783"/>
    </source>
</evidence>
<feature type="transmembrane region" description="Helical" evidence="8">
    <location>
        <begin position="288"/>
        <end position="306"/>
    </location>
</feature>
<sequence length="375" mass="40038">MLRALANVYRLGLKELASLRYDPVMLLLVVYAFSLAVYSVSQGANTEVHNASVAIVDSDHSELSRRIAAALLPPYFKAPRQLNREAAEQALDGGEATFVLDFPPAMESDLLEGREVEVQLLVDATAVSQAGIGTGYIQQIVERETTDFLESRGLSSGSPIAVVIRAAFNPNLQSAWFSSIMQVINSITILAIMLVGAAVIREREHGTIEHLLVMPLRPAEIALAKIWANGLVVLVATALSLLLVVEGVLGVPIQGSLALFLASTALYLFAVTSLGIMLATIARSMPQFGLLAIPVFVIMNLLSGSTTPMESMPLPLQLVMQASPSVHFVALSQAILYRGAGVSVIWPQLLAIAGLGALCLAVALLRFKRMLATQG</sequence>
<keyword evidence="11" id="KW-1185">Reference proteome</keyword>
<dbReference type="AlphaFoldDB" id="A0A1Y6CF63"/>
<evidence type="ECO:0000256" key="1">
    <source>
        <dbReference type="ARBA" id="ARBA00004651"/>
    </source>
</evidence>
<organism evidence="10 11">
    <name type="scientific">Tistlia consotensis USBA 355</name>
    <dbReference type="NCBI Taxonomy" id="560819"/>
    <lineage>
        <taxon>Bacteria</taxon>
        <taxon>Pseudomonadati</taxon>
        <taxon>Pseudomonadota</taxon>
        <taxon>Alphaproteobacteria</taxon>
        <taxon>Rhodospirillales</taxon>
        <taxon>Rhodovibrionaceae</taxon>
        <taxon>Tistlia</taxon>
    </lineage>
</organism>
<dbReference type="PROSITE" id="PS51012">
    <property type="entry name" value="ABC_TM2"/>
    <property type="match status" value="1"/>
</dbReference>
<dbReference type="PANTHER" id="PTHR30294:SF47">
    <property type="entry name" value="INNER MEMBRANE TRANSPORT PERMEASE YHHJ"/>
    <property type="match status" value="1"/>
</dbReference>
<reference evidence="10 11" key="1">
    <citation type="submission" date="2017-04" db="EMBL/GenBank/DDBJ databases">
        <authorList>
            <person name="Afonso C.L."/>
            <person name="Miller P.J."/>
            <person name="Scott M.A."/>
            <person name="Spackman E."/>
            <person name="Goraichik I."/>
            <person name="Dimitrov K.M."/>
            <person name="Suarez D.L."/>
            <person name="Swayne D.E."/>
        </authorList>
    </citation>
    <scope>NUCLEOTIDE SEQUENCE [LARGE SCALE GENOMIC DNA]</scope>
    <source>
        <strain evidence="10 11">USBA 355</strain>
    </source>
</reference>